<accession>A0A1Q3B664</accession>
<feature type="compositionally biased region" description="Pro residues" evidence="5">
    <location>
        <begin position="60"/>
        <end position="69"/>
    </location>
</feature>
<dbReference type="SUPFAM" id="SSF103612">
    <property type="entry name" value="SBT domain"/>
    <property type="match status" value="1"/>
</dbReference>
<organism evidence="7 8">
    <name type="scientific">Cephalotus follicularis</name>
    <name type="common">Albany pitcher plant</name>
    <dbReference type="NCBI Taxonomy" id="3775"/>
    <lineage>
        <taxon>Eukaryota</taxon>
        <taxon>Viridiplantae</taxon>
        <taxon>Streptophyta</taxon>
        <taxon>Embryophyta</taxon>
        <taxon>Tracheophyta</taxon>
        <taxon>Spermatophyta</taxon>
        <taxon>Magnoliopsida</taxon>
        <taxon>eudicotyledons</taxon>
        <taxon>Gunneridae</taxon>
        <taxon>Pentapetalae</taxon>
        <taxon>rosids</taxon>
        <taxon>fabids</taxon>
        <taxon>Oxalidales</taxon>
        <taxon>Cephalotaceae</taxon>
        <taxon>Cephalotus</taxon>
    </lineage>
</organism>
<dbReference type="EMBL" id="BDDD01000304">
    <property type="protein sequence ID" value="GAV63375.1"/>
    <property type="molecule type" value="Genomic_DNA"/>
</dbReference>
<dbReference type="FunCoup" id="A0A1Q3B664">
    <property type="interactions" value="1691"/>
</dbReference>
<dbReference type="Pfam" id="PF26102">
    <property type="entry name" value="Ig_SPL7"/>
    <property type="match status" value="1"/>
</dbReference>
<keyword evidence="1" id="KW-0479">Metal-binding</keyword>
<feature type="region of interest" description="Disordered" evidence="5">
    <location>
        <begin position="52"/>
        <end position="76"/>
    </location>
</feature>
<feature type="region of interest" description="Disordered" evidence="5">
    <location>
        <begin position="1"/>
        <end position="26"/>
    </location>
</feature>
<gene>
    <name evidence="7" type="ORF">CFOL_v3_06893</name>
</gene>
<dbReference type="InterPro" id="IPR004333">
    <property type="entry name" value="SBP_dom"/>
</dbReference>
<dbReference type="STRING" id="3775.A0A1Q3B664"/>
<dbReference type="Proteomes" id="UP000187406">
    <property type="component" value="Unassembled WGS sequence"/>
</dbReference>
<evidence type="ECO:0000256" key="4">
    <source>
        <dbReference type="PROSITE-ProRule" id="PRU00470"/>
    </source>
</evidence>
<reference evidence="8" key="1">
    <citation type="submission" date="2016-04" db="EMBL/GenBank/DDBJ databases">
        <title>Cephalotus genome sequencing.</title>
        <authorList>
            <person name="Fukushima K."/>
            <person name="Hasebe M."/>
            <person name="Fang X."/>
        </authorList>
    </citation>
    <scope>NUCLEOTIDE SEQUENCE [LARGE SCALE GENOMIC DNA]</scope>
    <source>
        <strain evidence="8">cv. St1</strain>
    </source>
</reference>
<evidence type="ECO:0000313" key="8">
    <source>
        <dbReference type="Proteomes" id="UP000187406"/>
    </source>
</evidence>
<proteinExistence type="predicted"/>
<name>A0A1Q3B664_CEPFO</name>
<dbReference type="OrthoDB" id="514967at2759"/>
<dbReference type="PROSITE" id="PS51141">
    <property type="entry name" value="ZF_SBP"/>
    <property type="match status" value="1"/>
</dbReference>
<dbReference type="AlphaFoldDB" id="A0A1Q3B664"/>
<dbReference type="Gene3D" id="4.10.1100.10">
    <property type="entry name" value="Transcription factor, SBP-box domain"/>
    <property type="match status" value="1"/>
</dbReference>
<evidence type="ECO:0000259" key="6">
    <source>
        <dbReference type="PROSITE" id="PS51141"/>
    </source>
</evidence>
<evidence type="ECO:0000313" key="7">
    <source>
        <dbReference type="EMBL" id="GAV63375.1"/>
    </source>
</evidence>
<keyword evidence="3" id="KW-0862">Zinc</keyword>
<dbReference type="GO" id="GO:0003677">
    <property type="term" value="F:DNA binding"/>
    <property type="evidence" value="ECO:0007669"/>
    <property type="project" value="InterPro"/>
</dbReference>
<dbReference type="Pfam" id="PF03110">
    <property type="entry name" value="SBP"/>
    <property type="match status" value="1"/>
</dbReference>
<feature type="compositionally biased region" description="Polar residues" evidence="5">
    <location>
        <begin position="1"/>
        <end position="18"/>
    </location>
</feature>
<feature type="domain" description="SBP-type" evidence="6">
    <location>
        <begin position="125"/>
        <end position="202"/>
    </location>
</feature>
<dbReference type="PANTHER" id="PTHR31251:SF108">
    <property type="entry name" value="SQUAMOSA PROMOTER-BINDING-LIKE PROTEIN 7"/>
    <property type="match status" value="1"/>
</dbReference>
<dbReference type="GO" id="GO:0008270">
    <property type="term" value="F:zinc ion binding"/>
    <property type="evidence" value="ECO:0007669"/>
    <property type="project" value="UniProtKB-KW"/>
</dbReference>
<evidence type="ECO:0000256" key="1">
    <source>
        <dbReference type="ARBA" id="ARBA00022723"/>
    </source>
</evidence>
<dbReference type="InParanoid" id="A0A1Q3B664"/>
<dbReference type="InterPro" id="IPR036893">
    <property type="entry name" value="SBP_sf"/>
</dbReference>
<dbReference type="GO" id="GO:0005634">
    <property type="term" value="C:nucleus"/>
    <property type="evidence" value="ECO:0007669"/>
    <property type="project" value="InterPro"/>
</dbReference>
<dbReference type="PANTHER" id="PTHR31251">
    <property type="entry name" value="SQUAMOSA PROMOTER-BINDING-LIKE PROTEIN 4"/>
    <property type="match status" value="1"/>
</dbReference>
<evidence type="ECO:0000256" key="5">
    <source>
        <dbReference type="SAM" id="MobiDB-lite"/>
    </source>
</evidence>
<evidence type="ECO:0000256" key="2">
    <source>
        <dbReference type="ARBA" id="ARBA00022771"/>
    </source>
</evidence>
<keyword evidence="2 4" id="KW-0863">Zinc-finger</keyword>
<comment type="caution">
    <text evidence="7">The sequence shown here is derived from an EMBL/GenBank/DDBJ whole genome shotgun (WGS) entry which is preliminary data.</text>
</comment>
<protein>
    <submittedName>
        <fullName evidence="7">SBP domain-containing protein</fullName>
    </submittedName>
</protein>
<sequence>MEQSPVASTSSQQPSVSHRPNMDAHLPVTEDPLLWNWDDLLDLSVDFPLSLVSDHNQQPQPSPPIPDNPPTERVRKRDPRLTCSNFLAGNVPCACPEVDALMEEEAEVLPGKKRARVGRSGPGNVARCQVAGCEADISELKGYHKRHKVCLRCAHASAVLIDGETKRYCQQCGKFHLLPDFDEGKRSCRRKLERHNRRRRKLIESRGAIHKEQEGDLQTEDAACEGEAGKDTLCITSQIADEEPLLESEDGHLSDVHLTSELQNINSDSVASFMASGGTPTDVGKDDTKYSLSSSYCDNKSAHSSVCPTGRISFKLFDWNPAEFPRRLRLQILQWLANMPVELEGYIRPGCTILTVFIAMPTFMWEKLFKSPVSYIEDFVLPSGRMLSGRGCMIVYINNLVFRFIEGGPSVTKVSVKVRAPRLHCIYPTCFEAGKPMEFVACGSNLLQPKFRFLVSFAGKYLASDYRVTAPHGRSYGDSSSFDHQSYKIYIPQTEPNFFGPAFVEVENESGLSNFIPLLVGDEEICSEMKIIQQRFDQLQSVAGDSLSHSCEVTTFRQTAFSEILLDIAWLLKEPASEDFQKIMASSQIQRFNCVLNFLIQNESIIILEKLLANIKIILDRMRSNNVLNGITEEDVRLLQKYMDNAKEILNLKFQRSEDLIVCSECTEPKEKCGSRSCSWSNLPSVLIPNQDAVIRANDKLGLVAGPTILDRSETVPLLNREVVMNINLVKEWPRRLHGPVLSSTVFSSRSAILVITTAAVCFGICAVLLHPKKVGEFAVSVSRCLSNKF</sequence>
<dbReference type="InterPro" id="IPR044817">
    <property type="entry name" value="SBP-like"/>
</dbReference>
<evidence type="ECO:0000256" key="3">
    <source>
        <dbReference type="ARBA" id="ARBA00022833"/>
    </source>
</evidence>
<keyword evidence="8" id="KW-1185">Reference proteome</keyword>